<evidence type="ECO:0000313" key="2">
    <source>
        <dbReference type="Proteomes" id="UP000535908"/>
    </source>
</evidence>
<name>A0A7X0Y588_9LIST</name>
<proteinExistence type="predicted"/>
<reference evidence="1 2" key="1">
    <citation type="submission" date="2020-03" db="EMBL/GenBank/DDBJ databases">
        <title>Soil Listeria distribution.</title>
        <authorList>
            <person name="Liao J."/>
            <person name="Wiedmann M."/>
        </authorList>
    </citation>
    <scope>NUCLEOTIDE SEQUENCE [LARGE SCALE GENOMIC DNA]</scope>
    <source>
        <strain evidence="1 2">FSL L7-0741</strain>
    </source>
</reference>
<accession>A0A7X0Y588</accession>
<evidence type="ECO:0000313" key="1">
    <source>
        <dbReference type="EMBL" id="MBC1937154.1"/>
    </source>
</evidence>
<comment type="caution">
    <text evidence="1">The sequence shown here is derived from an EMBL/GenBank/DDBJ whole genome shotgun (WGS) entry which is preliminary data.</text>
</comment>
<dbReference type="EMBL" id="JAARWN010000014">
    <property type="protein sequence ID" value="MBC1937154.1"/>
    <property type="molecule type" value="Genomic_DNA"/>
</dbReference>
<organism evidence="1 2">
    <name type="scientific">Listeria grandensis</name>
    <dbReference type="NCBI Taxonomy" id="1494963"/>
    <lineage>
        <taxon>Bacteria</taxon>
        <taxon>Bacillati</taxon>
        <taxon>Bacillota</taxon>
        <taxon>Bacilli</taxon>
        <taxon>Bacillales</taxon>
        <taxon>Listeriaceae</taxon>
        <taxon>Listeria</taxon>
    </lineage>
</organism>
<dbReference type="RefSeq" id="WP_185526681.1">
    <property type="nucleotide sequence ID" value="NZ_JAARWN010000014.1"/>
</dbReference>
<dbReference type="AlphaFoldDB" id="A0A7X0Y588"/>
<dbReference type="Proteomes" id="UP000535908">
    <property type="component" value="Unassembled WGS sequence"/>
</dbReference>
<sequence length="97" mass="10863">MADTWLVLAPHALVKESEKAVLLEFEGIFSHAFQFGRRVSSMAWVPKSLIRRAADANGEILCLIPEWFARSNCIMDLTRGAIPESEFNYSVGVTQYG</sequence>
<gene>
    <name evidence="1" type="ORF">HCA69_12305</name>
</gene>
<protein>
    <submittedName>
        <fullName evidence="1">Uncharacterized protein</fullName>
    </submittedName>
</protein>